<dbReference type="Proteomes" id="UP000829196">
    <property type="component" value="Unassembled WGS sequence"/>
</dbReference>
<reference evidence="1" key="1">
    <citation type="journal article" date="2022" name="Front. Genet.">
        <title>Chromosome-Scale Assembly of the Dendrobium nobile Genome Provides Insights Into the Molecular Mechanism of the Biosynthesis of the Medicinal Active Ingredient of Dendrobium.</title>
        <authorList>
            <person name="Xu Q."/>
            <person name="Niu S.-C."/>
            <person name="Li K.-L."/>
            <person name="Zheng P.-J."/>
            <person name="Zhang X.-J."/>
            <person name="Jia Y."/>
            <person name="Liu Y."/>
            <person name="Niu Y.-X."/>
            <person name="Yu L.-H."/>
            <person name="Chen D.-F."/>
            <person name="Zhang G.-Q."/>
        </authorList>
    </citation>
    <scope>NUCLEOTIDE SEQUENCE</scope>
    <source>
        <tissue evidence="1">Leaf</tissue>
    </source>
</reference>
<organism evidence="1 2">
    <name type="scientific">Dendrobium nobile</name>
    <name type="common">Orchid</name>
    <dbReference type="NCBI Taxonomy" id="94219"/>
    <lineage>
        <taxon>Eukaryota</taxon>
        <taxon>Viridiplantae</taxon>
        <taxon>Streptophyta</taxon>
        <taxon>Embryophyta</taxon>
        <taxon>Tracheophyta</taxon>
        <taxon>Spermatophyta</taxon>
        <taxon>Magnoliopsida</taxon>
        <taxon>Liliopsida</taxon>
        <taxon>Asparagales</taxon>
        <taxon>Orchidaceae</taxon>
        <taxon>Epidendroideae</taxon>
        <taxon>Malaxideae</taxon>
        <taxon>Dendrobiinae</taxon>
        <taxon>Dendrobium</taxon>
    </lineage>
</organism>
<protein>
    <submittedName>
        <fullName evidence="1">Uncharacterized protein</fullName>
    </submittedName>
</protein>
<keyword evidence="2" id="KW-1185">Reference proteome</keyword>
<dbReference type="AlphaFoldDB" id="A0A8T3BUY0"/>
<evidence type="ECO:0000313" key="2">
    <source>
        <dbReference type="Proteomes" id="UP000829196"/>
    </source>
</evidence>
<sequence length="68" mass="7880">MRRSITWRYRYVSYRGLISEGGFGFRLQLGILKRRSKIRGGLAEVGLGFGHLQEIGIEKWDFDSEGMK</sequence>
<gene>
    <name evidence="1" type="ORF">KFK09_006946</name>
</gene>
<evidence type="ECO:0000313" key="1">
    <source>
        <dbReference type="EMBL" id="KAI0519497.1"/>
    </source>
</evidence>
<accession>A0A8T3BUY0</accession>
<proteinExistence type="predicted"/>
<comment type="caution">
    <text evidence="1">The sequence shown here is derived from an EMBL/GenBank/DDBJ whole genome shotgun (WGS) entry which is preliminary data.</text>
</comment>
<name>A0A8T3BUY0_DENNO</name>
<dbReference type="EMBL" id="JAGYWB010000006">
    <property type="protein sequence ID" value="KAI0519497.1"/>
    <property type="molecule type" value="Genomic_DNA"/>
</dbReference>